<dbReference type="FunFam" id="3.40.640.10:FF:000064">
    <property type="entry name" value="Aspartate aminotransferase"/>
    <property type="match status" value="1"/>
</dbReference>
<dbReference type="GO" id="GO:0030170">
    <property type="term" value="F:pyridoxal phosphate binding"/>
    <property type="evidence" value="ECO:0007669"/>
    <property type="project" value="InterPro"/>
</dbReference>
<dbReference type="InterPro" id="IPR015421">
    <property type="entry name" value="PyrdxlP-dep_Trfase_major"/>
</dbReference>
<evidence type="ECO:0000256" key="6">
    <source>
        <dbReference type="ARBA" id="ARBA00022898"/>
    </source>
</evidence>
<dbReference type="InterPro" id="IPR000796">
    <property type="entry name" value="Asp_trans"/>
</dbReference>
<organism evidence="10 11">
    <name type="scientific">Meristemomyces frigidus</name>
    <dbReference type="NCBI Taxonomy" id="1508187"/>
    <lineage>
        <taxon>Eukaryota</taxon>
        <taxon>Fungi</taxon>
        <taxon>Dikarya</taxon>
        <taxon>Ascomycota</taxon>
        <taxon>Pezizomycotina</taxon>
        <taxon>Dothideomycetes</taxon>
        <taxon>Dothideomycetidae</taxon>
        <taxon>Mycosphaerellales</taxon>
        <taxon>Teratosphaeriaceae</taxon>
        <taxon>Meristemomyces</taxon>
    </lineage>
</organism>
<name>A0AAN7TIW3_9PEZI</name>
<keyword evidence="4 7" id="KW-0032">Aminotransferase</keyword>
<evidence type="ECO:0000313" key="10">
    <source>
        <dbReference type="EMBL" id="KAK5118494.1"/>
    </source>
</evidence>
<dbReference type="PANTHER" id="PTHR11879:SF55">
    <property type="entry name" value="GLUTAMATE OXALOACETATE TRANSAMINASE 1, ISOFORM B"/>
    <property type="match status" value="1"/>
</dbReference>
<dbReference type="Gene3D" id="3.40.640.10">
    <property type="entry name" value="Type I PLP-dependent aspartate aminotransferase-like (Major domain)"/>
    <property type="match status" value="1"/>
</dbReference>
<comment type="cofactor">
    <cofactor evidence="1">
        <name>pyridoxal 5'-phosphate</name>
        <dbReference type="ChEBI" id="CHEBI:597326"/>
    </cofactor>
</comment>
<dbReference type="CDD" id="cd00609">
    <property type="entry name" value="AAT_like"/>
    <property type="match status" value="1"/>
</dbReference>
<protein>
    <recommendedName>
        <fullName evidence="7">Aspartate aminotransferase</fullName>
        <ecNumber evidence="7">2.6.1.1</ecNumber>
    </recommendedName>
</protein>
<evidence type="ECO:0000256" key="3">
    <source>
        <dbReference type="ARBA" id="ARBA00011738"/>
    </source>
</evidence>
<evidence type="ECO:0000256" key="1">
    <source>
        <dbReference type="ARBA" id="ARBA00001933"/>
    </source>
</evidence>
<comment type="catalytic activity">
    <reaction evidence="7">
        <text>L-aspartate + 2-oxoglutarate = oxaloacetate + L-glutamate</text>
        <dbReference type="Rhea" id="RHEA:21824"/>
        <dbReference type="ChEBI" id="CHEBI:16452"/>
        <dbReference type="ChEBI" id="CHEBI:16810"/>
        <dbReference type="ChEBI" id="CHEBI:29985"/>
        <dbReference type="ChEBI" id="CHEBI:29991"/>
        <dbReference type="EC" id="2.6.1.1"/>
    </reaction>
</comment>
<comment type="similarity">
    <text evidence="2">Belongs to the class-I pyridoxal-phosphate-dependent aminotransferase family.</text>
</comment>
<feature type="region of interest" description="Disordered" evidence="8">
    <location>
        <begin position="1"/>
        <end position="21"/>
    </location>
</feature>
<dbReference type="FunFam" id="3.90.1150.10:FF:000001">
    <property type="entry name" value="Aspartate aminotransferase"/>
    <property type="match status" value="1"/>
</dbReference>
<evidence type="ECO:0000256" key="5">
    <source>
        <dbReference type="ARBA" id="ARBA00022679"/>
    </source>
</evidence>
<dbReference type="GO" id="GO:0006532">
    <property type="term" value="P:aspartate biosynthetic process"/>
    <property type="evidence" value="ECO:0007669"/>
    <property type="project" value="TreeGrafter"/>
</dbReference>
<dbReference type="Pfam" id="PF00155">
    <property type="entry name" value="Aminotran_1_2"/>
    <property type="match status" value="1"/>
</dbReference>
<dbReference type="Gene3D" id="3.90.1150.10">
    <property type="entry name" value="Aspartate Aminotransferase, domain 1"/>
    <property type="match status" value="1"/>
</dbReference>
<dbReference type="InterPro" id="IPR015422">
    <property type="entry name" value="PyrdxlP-dep_Trfase_small"/>
</dbReference>
<dbReference type="PANTHER" id="PTHR11879">
    <property type="entry name" value="ASPARTATE AMINOTRANSFERASE"/>
    <property type="match status" value="1"/>
</dbReference>
<feature type="domain" description="Aminotransferase class I/classII large" evidence="9">
    <location>
        <begin position="44"/>
        <end position="418"/>
    </location>
</feature>
<accession>A0AAN7TIW3</accession>
<dbReference type="EMBL" id="JAVRRL010000002">
    <property type="protein sequence ID" value="KAK5118494.1"/>
    <property type="molecule type" value="Genomic_DNA"/>
</dbReference>
<comment type="caution">
    <text evidence="10">The sequence shown here is derived from an EMBL/GenBank/DDBJ whole genome shotgun (WGS) entry which is preliminary data.</text>
</comment>
<dbReference type="GO" id="GO:0005829">
    <property type="term" value="C:cytosol"/>
    <property type="evidence" value="ECO:0007669"/>
    <property type="project" value="TreeGrafter"/>
</dbReference>
<evidence type="ECO:0000256" key="8">
    <source>
        <dbReference type="SAM" id="MobiDB-lite"/>
    </source>
</evidence>
<dbReference type="SUPFAM" id="SSF53383">
    <property type="entry name" value="PLP-dependent transferases"/>
    <property type="match status" value="1"/>
</dbReference>
<comment type="miscellaneous">
    <text evidence="7">In eukaryotes there are cytoplasmic, mitochondrial and chloroplastic isozymes.</text>
</comment>
<dbReference type="PROSITE" id="PS00105">
    <property type="entry name" value="AA_TRANSFER_CLASS_1"/>
    <property type="match status" value="1"/>
</dbReference>
<evidence type="ECO:0000256" key="2">
    <source>
        <dbReference type="ARBA" id="ARBA00007441"/>
    </source>
</evidence>
<dbReference type="GO" id="GO:0004069">
    <property type="term" value="F:L-aspartate:2-oxoglutarate aminotransferase activity"/>
    <property type="evidence" value="ECO:0007669"/>
    <property type="project" value="UniProtKB-EC"/>
</dbReference>
<gene>
    <name evidence="10" type="ORF">LTR62_003009</name>
</gene>
<comment type="subunit">
    <text evidence="3 7">Homodimer.</text>
</comment>
<dbReference type="PRINTS" id="PR00799">
    <property type="entry name" value="TRANSAMINASE"/>
</dbReference>
<dbReference type="InterPro" id="IPR004838">
    <property type="entry name" value="NHTrfase_class1_PyrdxlP-BS"/>
</dbReference>
<dbReference type="InterPro" id="IPR015424">
    <property type="entry name" value="PyrdxlP-dep_Trfase"/>
</dbReference>
<dbReference type="Proteomes" id="UP001310890">
    <property type="component" value="Unassembled WGS sequence"/>
</dbReference>
<feature type="compositionally biased region" description="Polar residues" evidence="8">
    <location>
        <begin position="7"/>
        <end position="17"/>
    </location>
</feature>
<keyword evidence="6" id="KW-0663">Pyridoxal phosphate</keyword>
<dbReference type="EC" id="2.6.1.1" evidence="7"/>
<keyword evidence="5 7" id="KW-0808">Transferase</keyword>
<evidence type="ECO:0000256" key="7">
    <source>
        <dbReference type="RuleBase" id="RU000480"/>
    </source>
</evidence>
<dbReference type="NCBIfam" id="NF006719">
    <property type="entry name" value="PRK09257.1"/>
    <property type="match status" value="1"/>
</dbReference>
<evidence type="ECO:0000313" key="11">
    <source>
        <dbReference type="Proteomes" id="UP001310890"/>
    </source>
</evidence>
<reference evidence="10" key="1">
    <citation type="submission" date="2023-08" db="EMBL/GenBank/DDBJ databases">
        <title>Black Yeasts Isolated from many extreme environments.</title>
        <authorList>
            <person name="Coleine C."/>
            <person name="Stajich J.E."/>
            <person name="Selbmann L."/>
        </authorList>
    </citation>
    <scope>NUCLEOTIDE SEQUENCE</scope>
    <source>
        <strain evidence="10">CCFEE 5401</strain>
    </source>
</reference>
<evidence type="ECO:0000256" key="4">
    <source>
        <dbReference type="ARBA" id="ARBA00022576"/>
    </source>
</evidence>
<proteinExistence type="inferred from homology"/>
<dbReference type="AlphaFoldDB" id="A0AAN7TIW3"/>
<dbReference type="InterPro" id="IPR004839">
    <property type="entry name" value="Aminotransferase_I/II_large"/>
</dbReference>
<evidence type="ECO:0000259" key="9">
    <source>
        <dbReference type="Pfam" id="PF00155"/>
    </source>
</evidence>
<sequence>MAPHATNGDSPSSSSAFTADVVPQAPEDPLFGLMAAYRKDTNEKKVDLGIGAYRDDNAKPWVLPVVKEADDLLRKDPDLNHEYLPIGGLVAFNQASQKLILGKDSAAIKDQRVVSLQTVSGTGAVHLGSAFIAKFYTPKTAEAKAIYISSPSWANHNQIIDNVHLPVKTYPYFSKETKGLDFDGMINGLESAPEGSVILLHACAHNPTGVDPTREQWTKIAEVMKQKKHFPFFDCAYQGFASGSLSTDAWAINHFVDQGFELMIAQSYAKNFGLYGERAGCFHFVAAPAGNAQDTVARVGSQLAILQRSEISNPPAYGARIASLILNDEKLFAQWEEDLRTMSGRIKSMRKALKSHLDQLGTPGKWDHIMEQIGMFSFTGLNEQQVGRLRSEFHVYMTKNGRISMAGLNRGNVEYFAKSMDEVVRGGT</sequence>